<dbReference type="Pfam" id="PF18718">
    <property type="entry name" value="CxC5"/>
    <property type="match status" value="1"/>
</dbReference>
<name>A0AAD2HN08_9AGAR</name>
<feature type="domain" description="CxC5 like cysteine cluster associated with KDZ" evidence="2">
    <location>
        <begin position="572"/>
        <end position="692"/>
    </location>
</feature>
<feature type="region of interest" description="Disordered" evidence="1">
    <location>
        <begin position="815"/>
        <end position="836"/>
    </location>
</feature>
<evidence type="ECO:0000313" key="4">
    <source>
        <dbReference type="Proteomes" id="UP001295794"/>
    </source>
</evidence>
<feature type="compositionally biased region" description="Acidic residues" evidence="1">
    <location>
        <begin position="143"/>
        <end position="153"/>
    </location>
</feature>
<feature type="compositionally biased region" description="Basic and acidic residues" evidence="1">
    <location>
        <begin position="129"/>
        <end position="142"/>
    </location>
</feature>
<organism evidence="3 4">
    <name type="scientific">Mycena citricolor</name>
    <dbReference type="NCBI Taxonomy" id="2018698"/>
    <lineage>
        <taxon>Eukaryota</taxon>
        <taxon>Fungi</taxon>
        <taxon>Dikarya</taxon>
        <taxon>Basidiomycota</taxon>
        <taxon>Agaricomycotina</taxon>
        <taxon>Agaricomycetes</taxon>
        <taxon>Agaricomycetidae</taxon>
        <taxon>Agaricales</taxon>
        <taxon>Marasmiineae</taxon>
        <taxon>Mycenaceae</taxon>
        <taxon>Mycena</taxon>
    </lineage>
</organism>
<accession>A0AAD2HN08</accession>
<feature type="region of interest" description="Disordered" evidence="1">
    <location>
        <begin position="127"/>
        <end position="176"/>
    </location>
</feature>
<sequence length="937" mass="104166">MEPALAPCGNTHLPLSLTDLTWPNKLVAELHHIANVMEIPSNVKRKQDLRNAIHKTLPRFADDACFESLLAYRINPVPEKTSADKEDEVLAEEQGPVVPEKGAHKKLLDASTTVDPPPRSLRLHPARLIAHDKKMVSKKQDADEQNEGEETESESLAPTPAPSVTESDTEGFERRNENIMEQVPILVRVNLFDSLKQPIDQVYVDQHKVSVTRCSTGTAHIANLTSLLPEALKNDSPLKARGGRFFRPAPDHGPLPIHLGSVDAISRGAAPGIKVQIVDQYQLRQEGDLFNCDIFWSPASGEPLLAAASRVVDAETDHMGGNGDPGCPPALLNIPAGDLPPNAPVFTGTLSDGPKHIADTHTSVDPFVANADPRLRPEFEAWLYALVKLTVPNIPDRGDEWKKCKTAADLLERYKVQSAIFAALSGMQAGTTAYRVPIKSALWPGVRFKKSFALLVFGLKTSNTDDIARYFNPDVTCSDAEIEEWVVSDGKENEHIGRLKTKMFKDRLAPALKSTRTASSLVPELDRSARYSAQLTSDLTGILGMLGFYPADFSEGMQDPRSLFPALPVILVTKHLFCVFCPVGDLNLAPTLRRREKPHTIWLLTSQLAWVQADVFVAHCASCQADYHPDCVTFRVTPENRSRRLQKLDFDADYIRVSKHGVWVLRRVAEMQESALKRFHGGWSNFADWINDVTQSERTFTYRQAQRLFIEHSARRLLVFHDLGWDFTCRPHSSASSLSKAVREAVGENGGSSKRAMMHSCTECTHLKRYRSDLVKEGVILEDASAQASRGVAGLEDEEEELALGLDGVQSSDDPALDQLASPIQQGSPPEGSPRGYVRLAVMDGKTITHRPDLIRVEVDSAGRKHQTRAFNTETAEQLNSWLSGFESQLRQMTDFNYDFFVHVLFMIYSERVESQVRDKEQNLDDDFWEAALGTNN</sequence>
<evidence type="ECO:0000259" key="2">
    <source>
        <dbReference type="Pfam" id="PF18718"/>
    </source>
</evidence>
<dbReference type="EMBL" id="CAVNYO010000421">
    <property type="protein sequence ID" value="CAK5278146.1"/>
    <property type="molecule type" value="Genomic_DNA"/>
</dbReference>
<proteinExistence type="predicted"/>
<dbReference type="InterPro" id="IPR041539">
    <property type="entry name" value="CxC5"/>
</dbReference>
<evidence type="ECO:0000256" key="1">
    <source>
        <dbReference type="SAM" id="MobiDB-lite"/>
    </source>
</evidence>
<dbReference type="AlphaFoldDB" id="A0AAD2HN08"/>
<keyword evidence="4" id="KW-1185">Reference proteome</keyword>
<comment type="caution">
    <text evidence="3">The sequence shown here is derived from an EMBL/GenBank/DDBJ whole genome shotgun (WGS) entry which is preliminary data.</text>
</comment>
<reference evidence="3" key="1">
    <citation type="submission" date="2023-11" db="EMBL/GenBank/DDBJ databases">
        <authorList>
            <person name="De Vega J J."/>
            <person name="De Vega J J."/>
        </authorList>
    </citation>
    <scope>NUCLEOTIDE SEQUENCE</scope>
</reference>
<gene>
    <name evidence="3" type="ORF">MYCIT1_LOCUS27428</name>
</gene>
<dbReference type="Proteomes" id="UP001295794">
    <property type="component" value="Unassembled WGS sequence"/>
</dbReference>
<evidence type="ECO:0000313" key="3">
    <source>
        <dbReference type="EMBL" id="CAK5278146.1"/>
    </source>
</evidence>
<protein>
    <recommendedName>
        <fullName evidence="2">CxC5 like cysteine cluster associated with KDZ domain-containing protein</fullName>
    </recommendedName>
</protein>